<name>X6LSA3_RETFI</name>
<keyword evidence="3" id="KW-1185">Reference proteome</keyword>
<dbReference type="EMBL" id="ASPP01028957">
    <property type="protein sequence ID" value="ETO04773.1"/>
    <property type="molecule type" value="Genomic_DNA"/>
</dbReference>
<sequence length="298" mass="34496">MVYLTCSAMRKYQSLSILHKKNLLKKEGEGGEREKKQQQQQEDQLTLKQFKYCLLVETNTQLAKDLVVEAIKNRKSRDNVSTIVLRLNVKWPSHTPSFALKSQLSIDATNNTNDTTPTAEEAKQDQKEKEAMDISQQNKKDNHDNLKTRHDVLTENEAFSSKQTNKPQKRFYTEDDSDNDDNENEHEHHEHEHENEEENENENFNVVGDIPITPMTIDITPGTSFHSSWCKLASYLNQGKINTKDKTTNKKNIIIMKPIKPCLPLSALQCLQCQFCVYEKRELKGDVETEKKSEKKEK</sequence>
<gene>
    <name evidence="2" type="ORF">RFI_32626</name>
</gene>
<reference evidence="2 3" key="1">
    <citation type="journal article" date="2013" name="Curr. Biol.">
        <title>The Genome of the Foraminiferan Reticulomyxa filosa.</title>
        <authorList>
            <person name="Glockner G."/>
            <person name="Hulsmann N."/>
            <person name="Schleicher M."/>
            <person name="Noegel A.A."/>
            <person name="Eichinger L."/>
            <person name="Gallinger C."/>
            <person name="Pawlowski J."/>
            <person name="Sierra R."/>
            <person name="Euteneuer U."/>
            <person name="Pillet L."/>
            <person name="Moustafa A."/>
            <person name="Platzer M."/>
            <person name="Groth M."/>
            <person name="Szafranski K."/>
            <person name="Schliwa M."/>
        </authorList>
    </citation>
    <scope>NUCLEOTIDE SEQUENCE [LARGE SCALE GENOMIC DNA]</scope>
</reference>
<evidence type="ECO:0000313" key="3">
    <source>
        <dbReference type="Proteomes" id="UP000023152"/>
    </source>
</evidence>
<evidence type="ECO:0000313" key="2">
    <source>
        <dbReference type="EMBL" id="ETO04773.1"/>
    </source>
</evidence>
<feature type="compositionally biased region" description="Basic and acidic residues" evidence="1">
    <location>
        <begin position="120"/>
        <end position="153"/>
    </location>
</feature>
<protein>
    <submittedName>
        <fullName evidence="2">Myb domain-containing protein</fullName>
    </submittedName>
</protein>
<dbReference type="AlphaFoldDB" id="X6LSA3"/>
<feature type="region of interest" description="Disordered" evidence="1">
    <location>
        <begin position="108"/>
        <end position="201"/>
    </location>
</feature>
<feature type="compositionally biased region" description="Polar residues" evidence="1">
    <location>
        <begin position="157"/>
        <end position="166"/>
    </location>
</feature>
<feature type="compositionally biased region" description="Acidic residues" evidence="1">
    <location>
        <begin position="174"/>
        <end position="184"/>
    </location>
</feature>
<accession>X6LSA3</accession>
<feature type="compositionally biased region" description="Basic and acidic residues" evidence="1">
    <location>
        <begin position="185"/>
        <end position="194"/>
    </location>
</feature>
<feature type="compositionally biased region" description="Low complexity" evidence="1">
    <location>
        <begin position="108"/>
        <end position="119"/>
    </location>
</feature>
<organism evidence="2 3">
    <name type="scientific">Reticulomyxa filosa</name>
    <dbReference type="NCBI Taxonomy" id="46433"/>
    <lineage>
        <taxon>Eukaryota</taxon>
        <taxon>Sar</taxon>
        <taxon>Rhizaria</taxon>
        <taxon>Retaria</taxon>
        <taxon>Foraminifera</taxon>
        <taxon>Monothalamids</taxon>
        <taxon>Reticulomyxidae</taxon>
        <taxon>Reticulomyxa</taxon>
    </lineage>
</organism>
<comment type="caution">
    <text evidence="2">The sequence shown here is derived from an EMBL/GenBank/DDBJ whole genome shotgun (WGS) entry which is preliminary data.</text>
</comment>
<dbReference type="Proteomes" id="UP000023152">
    <property type="component" value="Unassembled WGS sequence"/>
</dbReference>
<evidence type="ECO:0000256" key="1">
    <source>
        <dbReference type="SAM" id="MobiDB-lite"/>
    </source>
</evidence>
<proteinExistence type="predicted"/>